<evidence type="ECO:0000313" key="7">
    <source>
        <dbReference type="EMBL" id="KAJ5531910.1"/>
    </source>
</evidence>
<dbReference type="PANTHER" id="PTHR13789">
    <property type="entry name" value="MONOOXYGENASE"/>
    <property type="match status" value="1"/>
</dbReference>
<dbReference type="SUPFAM" id="SSF51905">
    <property type="entry name" value="FAD/NAD(P)-binding domain"/>
    <property type="match status" value="1"/>
</dbReference>
<dbReference type="GO" id="GO:0071949">
    <property type="term" value="F:FAD binding"/>
    <property type="evidence" value="ECO:0007669"/>
    <property type="project" value="InterPro"/>
</dbReference>
<dbReference type="EMBL" id="JAQIZZ010000007">
    <property type="protein sequence ID" value="KAJ5531910.1"/>
    <property type="molecule type" value="Genomic_DNA"/>
</dbReference>
<evidence type="ECO:0000313" key="8">
    <source>
        <dbReference type="Proteomes" id="UP001220324"/>
    </source>
</evidence>
<dbReference type="PANTHER" id="PTHR13789:SF314">
    <property type="entry name" value="FAD-BINDING DOMAIN-CONTAINING PROTEIN"/>
    <property type="match status" value="1"/>
</dbReference>
<dbReference type="PRINTS" id="PR00420">
    <property type="entry name" value="RNGMNOXGNASE"/>
</dbReference>
<evidence type="ECO:0000256" key="4">
    <source>
        <dbReference type="ARBA" id="ARBA00023002"/>
    </source>
</evidence>
<keyword evidence="8" id="KW-1185">Reference proteome</keyword>
<evidence type="ECO:0000256" key="1">
    <source>
        <dbReference type="ARBA" id="ARBA00007992"/>
    </source>
</evidence>
<dbReference type="Pfam" id="PF01494">
    <property type="entry name" value="FAD_binding_3"/>
    <property type="match status" value="1"/>
</dbReference>
<organism evidence="7 8">
    <name type="scientific">Penicillium frequentans</name>
    <dbReference type="NCBI Taxonomy" id="3151616"/>
    <lineage>
        <taxon>Eukaryota</taxon>
        <taxon>Fungi</taxon>
        <taxon>Dikarya</taxon>
        <taxon>Ascomycota</taxon>
        <taxon>Pezizomycotina</taxon>
        <taxon>Eurotiomycetes</taxon>
        <taxon>Eurotiomycetidae</taxon>
        <taxon>Eurotiales</taxon>
        <taxon>Aspergillaceae</taxon>
        <taxon>Penicillium</taxon>
    </lineage>
</organism>
<keyword evidence="5" id="KW-0503">Monooxygenase</keyword>
<dbReference type="SUPFAM" id="SSF54373">
    <property type="entry name" value="FAD-linked reductases, C-terminal domain"/>
    <property type="match status" value="1"/>
</dbReference>
<reference evidence="7 8" key="1">
    <citation type="journal article" date="2023" name="IMA Fungus">
        <title>Comparative genomic study of the Penicillium genus elucidates a diverse pangenome and 15 lateral gene transfer events.</title>
        <authorList>
            <person name="Petersen C."/>
            <person name="Sorensen T."/>
            <person name="Nielsen M.R."/>
            <person name="Sondergaard T.E."/>
            <person name="Sorensen J.L."/>
            <person name="Fitzpatrick D.A."/>
            <person name="Frisvad J.C."/>
            <person name="Nielsen K.L."/>
        </authorList>
    </citation>
    <scope>NUCLEOTIDE SEQUENCE [LARGE SCALE GENOMIC DNA]</scope>
    <source>
        <strain evidence="7 8">IBT 35679</strain>
    </source>
</reference>
<evidence type="ECO:0000256" key="3">
    <source>
        <dbReference type="ARBA" id="ARBA00022827"/>
    </source>
</evidence>
<protein>
    <recommendedName>
        <fullName evidence="6">FAD-binding domain-containing protein</fullName>
    </recommendedName>
</protein>
<keyword evidence="2" id="KW-0285">Flavoprotein</keyword>
<keyword evidence="3" id="KW-0274">FAD</keyword>
<dbReference type="Proteomes" id="UP001220324">
    <property type="component" value="Unassembled WGS sequence"/>
</dbReference>
<dbReference type="Gene3D" id="3.50.50.60">
    <property type="entry name" value="FAD/NAD(P)-binding domain"/>
    <property type="match status" value="1"/>
</dbReference>
<dbReference type="InterPro" id="IPR002938">
    <property type="entry name" value="FAD-bd"/>
</dbReference>
<comment type="similarity">
    <text evidence="1">Belongs to the paxM FAD-dependent monooxygenase family.</text>
</comment>
<dbReference type="InterPro" id="IPR050493">
    <property type="entry name" value="FAD-dep_Monooxygenase_BioMet"/>
</dbReference>
<feature type="domain" description="FAD-binding" evidence="6">
    <location>
        <begin position="121"/>
        <end position="159"/>
    </location>
</feature>
<dbReference type="GO" id="GO:0004497">
    <property type="term" value="F:monooxygenase activity"/>
    <property type="evidence" value="ECO:0007669"/>
    <property type="project" value="UniProtKB-KW"/>
</dbReference>
<evidence type="ECO:0000259" key="6">
    <source>
        <dbReference type="Pfam" id="PF01494"/>
    </source>
</evidence>
<evidence type="ECO:0000256" key="5">
    <source>
        <dbReference type="ARBA" id="ARBA00023033"/>
    </source>
</evidence>
<sequence>MPTGHSVFLVYRLMIPTNTFEKYEPDFCSKINPRDPLTSMIVAHDCRLIMGPGKQGEVHGAVALMPNEQMKEDPKFNQSWVSEGNLDKMLEIFSEYPTWVTNIFKHSADFGLWQLHDLDPLKKWHSGRVILIGDAAHAMLPTQGQGASQVIGDAEALGAFFENVSEPPSTKALTKILGVRIVF</sequence>
<proteinExistence type="inferred from homology"/>
<evidence type="ECO:0000256" key="2">
    <source>
        <dbReference type="ARBA" id="ARBA00022630"/>
    </source>
</evidence>
<accession>A0AAD6CN47</accession>
<gene>
    <name evidence="7" type="ORF">N7494_008462</name>
</gene>
<dbReference type="AlphaFoldDB" id="A0AAD6CN47"/>
<name>A0AAD6CN47_9EURO</name>
<dbReference type="InterPro" id="IPR036188">
    <property type="entry name" value="FAD/NAD-bd_sf"/>
</dbReference>
<comment type="caution">
    <text evidence="7">The sequence shown here is derived from an EMBL/GenBank/DDBJ whole genome shotgun (WGS) entry which is preliminary data.</text>
</comment>
<keyword evidence="4" id="KW-0560">Oxidoreductase</keyword>